<name>A0A211YPB3_9CREN</name>
<accession>A0A211YPB3</accession>
<feature type="transmembrane region" description="Helical" evidence="1">
    <location>
        <begin position="40"/>
        <end position="60"/>
    </location>
</feature>
<keyword evidence="1" id="KW-0472">Membrane</keyword>
<organism evidence="3 4">
    <name type="scientific">Pyrodictium delaneyi</name>
    <dbReference type="NCBI Taxonomy" id="1273541"/>
    <lineage>
        <taxon>Archaea</taxon>
        <taxon>Thermoproteota</taxon>
        <taxon>Thermoprotei</taxon>
        <taxon>Desulfurococcales</taxon>
        <taxon>Pyrodictiaceae</taxon>
        <taxon>Pyrodictium</taxon>
    </lineage>
</organism>
<reference evidence="3 4" key="1">
    <citation type="submission" date="2017-05" db="EMBL/GenBank/DDBJ databases">
        <title>The draft genome of the hyperthermophilic archaeon 'Pyrodictium delaneyi strain Hulk', an iron and nitrate reducer, reveals the capacity for sulfate reduction.</title>
        <authorList>
            <person name="Demey L.M."/>
            <person name="Miller C."/>
            <person name="Manzella M."/>
            <person name="Reguera G."/>
            <person name="Kashefi K."/>
        </authorList>
    </citation>
    <scope>NUCLEOTIDE SEQUENCE [LARGE SCALE GENOMIC DNA]</scope>
    <source>
        <strain evidence="3 4">Hulk</strain>
    </source>
</reference>
<evidence type="ECO:0000313" key="4">
    <source>
        <dbReference type="Proteomes" id="UP000196694"/>
    </source>
</evidence>
<dbReference type="AlphaFoldDB" id="A0A211YPB3"/>
<keyword evidence="1" id="KW-1133">Transmembrane helix</keyword>
<dbReference type="InterPro" id="IPR003675">
    <property type="entry name" value="Rce1/LyrA-like_dom"/>
</dbReference>
<feature type="transmembrane region" description="Helical" evidence="1">
    <location>
        <begin position="123"/>
        <end position="142"/>
    </location>
</feature>
<protein>
    <recommendedName>
        <fullName evidence="2">CAAX prenyl protease 2/Lysostaphin resistance protein A-like domain-containing protein</fullName>
    </recommendedName>
</protein>
<evidence type="ECO:0000256" key="1">
    <source>
        <dbReference type="SAM" id="Phobius"/>
    </source>
</evidence>
<feature type="transmembrane region" description="Helical" evidence="1">
    <location>
        <begin position="81"/>
        <end position="103"/>
    </location>
</feature>
<feature type="domain" description="CAAX prenyl protease 2/Lysostaphin resistance protein A-like" evidence="2">
    <location>
        <begin position="99"/>
        <end position="139"/>
    </location>
</feature>
<dbReference type="EMBL" id="NCQP01000002">
    <property type="protein sequence ID" value="OWJ54875.1"/>
    <property type="molecule type" value="Genomic_DNA"/>
</dbReference>
<dbReference type="Proteomes" id="UP000196694">
    <property type="component" value="Unassembled WGS sequence"/>
</dbReference>
<dbReference type="GO" id="GO:0080120">
    <property type="term" value="P:CAAX-box protein maturation"/>
    <property type="evidence" value="ECO:0007669"/>
    <property type="project" value="UniProtKB-ARBA"/>
</dbReference>
<dbReference type="GO" id="GO:0004175">
    <property type="term" value="F:endopeptidase activity"/>
    <property type="evidence" value="ECO:0007669"/>
    <property type="project" value="UniProtKB-ARBA"/>
</dbReference>
<evidence type="ECO:0000259" key="2">
    <source>
        <dbReference type="Pfam" id="PF02517"/>
    </source>
</evidence>
<keyword evidence="4" id="KW-1185">Reference proteome</keyword>
<comment type="caution">
    <text evidence="3">The sequence shown here is derived from an EMBL/GenBank/DDBJ whole genome shotgun (WGS) entry which is preliminary data.</text>
</comment>
<gene>
    <name evidence="3" type="ORF">Pdsh_03965</name>
</gene>
<dbReference type="Pfam" id="PF02517">
    <property type="entry name" value="Rce1-like"/>
    <property type="match status" value="1"/>
</dbReference>
<sequence length="156" mass="16696">MGLARMYTPMLGVVAAVVLGGRDAVGYIRRLLRADNVVLVWYLLGPLLVYAALGIYMALLRLLGMGGIGFDRRLRRPVNSLLDGAPGTSLALLVLVYAAGATVSVLAALGEEFLWRGLLLRELSGWGLLATLWWVLSGACGMSRQYSLWAMVAGSG</sequence>
<proteinExistence type="predicted"/>
<evidence type="ECO:0000313" key="3">
    <source>
        <dbReference type="EMBL" id="OWJ54875.1"/>
    </source>
</evidence>
<keyword evidence="1" id="KW-0812">Transmembrane</keyword>